<dbReference type="Proteomes" id="UP000326939">
    <property type="component" value="Chromosome 4"/>
</dbReference>
<comment type="caution">
    <text evidence="1">The sequence shown here is derived from an EMBL/GenBank/DDBJ whole genome shotgun (WGS) entry which is preliminary data.</text>
</comment>
<protein>
    <submittedName>
        <fullName evidence="1">Uncharacterized protein</fullName>
    </submittedName>
</protein>
<keyword evidence="2" id="KW-1185">Reference proteome</keyword>
<dbReference type="AlphaFoldDB" id="A0A5N5MZK6"/>
<accession>A0A5N5MZK6</accession>
<gene>
    <name evidence="1" type="ORF">DKX38_005304</name>
</gene>
<evidence type="ECO:0000313" key="1">
    <source>
        <dbReference type="EMBL" id="KAB5560347.1"/>
    </source>
</evidence>
<reference evidence="2" key="1">
    <citation type="journal article" date="2019" name="Gigascience">
        <title>De novo genome assembly of the endangered Acer yangbiense, a plant species with extremely small populations endemic to Yunnan Province, China.</title>
        <authorList>
            <person name="Yang J."/>
            <person name="Wariss H.M."/>
            <person name="Tao L."/>
            <person name="Zhang R."/>
            <person name="Yun Q."/>
            <person name="Hollingsworth P."/>
            <person name="Dao Z."/>
            <person name="Luo G."/>
            <person name="Guo H."/>
            <person name="Ma Y."/>
            <person name="Sun W."/>
        </authorList>
    </citation>
    <scope>NUCLEOTIDE SEQUENCE [LARGE SCALE GENOMIC DNA]</scope>
    <source>
        <strain evidence="2">cv. br00</strain>
    </source>
</reference>
<dbReference type="EMBL" id="VDCV01000004">
    <property type="protein sequence ID" value="KAB5560347.1"/>
    <property type="molecule type" value="Genomic_DNA"/>
</dbReference>
<organism evidence="1 2">
    <name type="scientific">Salix brachista</name>
    <dbReference type="NCBI Taxonomy" id="2182728"/>
    <lineage>
        <taxon>Eukaryota</taxon>
        <taxon>Viridiplantae</taxon>
        <taxon>Streptophyta</taxon>
        <taxon>Embryophyta</taxon>
        <taxon>Tracheophyta</taxon>
        <taxon>Spermatophyta</taxon>
        <taxon>Magnoliopsida</taxon>
        <taxon>eudicotyledons</taxon>
        <taxon>Gunneridae</taxon>
        <taxon>Pentapetalae</taxon>
        <taxon>rosids</taxon>
        <taxon>fabids</taxon>
        <taxon>Malpighiales</taxon>
        <taxon>Salicaceae</taxon>
        <taxon>Saliceae</taxon>
        <taxon>Salix</taxon>
    </lineage>
</organism>
<proteinExistence type="predicted"/>
<evidence type="ECO:0000313" key="2">
    <source>
        <dbReference type="Proteomes" id="UP000326939"/>
    </source>
</evidence>
<sequence>MHGNFFFWSGITQAYPGLGQSISNEELKYLESWIKEWFFIEFWMLLDLHKCTEMGLGPLGEPRHIQPLKHFERCRILIEDASCISSNSSSVDFWFDEQDNSARGWTCMEGRRELMCGSRLELAVKLLCLKTMEVQNAKDSRIQVYMEV</sequence>
<name>A0A5N5MZK6_9ROSI</name>